<reference evidence="1" key="1">
    <citation type="submission" date="2021-02" db="EMBL/GenBank/DDBJ databases">
        <authorList>
            <person name="Dougan E. K."/>
            <person name="Rhodes N."/>
            <person name="Thang M."/>
            <person name="Chan C."/>
        </authorList>
    </citation>
    <scope>NUCLEOTIDE SEQUENCE</scope>
</reference>
<keyword evidence="3" id="KW-1185">Reference proteome</keyword>
<dbReference type="EMBL" id="CAJNNV010002824">
    <property type="protein sequence ID" value="CAE8587916.1"/>
    <property type="molecule type" value="Genomic_DNA"/>
</dbReference>
<evidence type="ECO:0000313" key="1">
    <source>
        <dbReference type="EMBL" id="CAE8587916.1"/>
    </source>
</evidence>
<protein>
    <submittedName>
        <fullName evidence="1">Uncharacterized protein</fullName>
    </submittedName>
</protein>
<evidence type="ECO:0000313" key="2">
    <source>
        <dbReference type="EMBL" id="CAE8719490.1"/>
    </source>
</evidence>
<evidence type="ECO:0000313" key="3">
    <source>
        <dbReference type="Proteomes" id="UP000654075"/>
    </source>
</evidence>
<proteinExistence type="predicted"/>
<dbReference type="Proteomes" id="UP000654075">
    <property type="component" value="Unassembled WGS sequence"/>
</dbReference>
<dbReference type="OrthoDB" id="443832at2759"/>
<sequence>MAACGAYADAPPRKPRRTLDTVSREGLGDLVDEGSEGRKLIKSRDFSIDLRSVECSPSDIQVVLYDVHSQDSFAACWVARAALGNGPCYEGVTRSDYIGALSVEVTGKVVAMVGLCWSFEEIHALTWECDKLLVLDTCTSSARQLAPFSLNYRSAVLIFDPDIGAAAMAWNFFFPGEHVPALLRAIEDAELGRHAFKNGKAFEDGMEAIFDFARPRGPVLPGHESFQEFDKLLKIRPGLQTQGCSDLAQDGSGGREAISLAIKEGILMQGEIIAQSEEVLKQQCVRSLPDFPAWRCALAHLASPFEGRVAERLALGLAQECEGEGSASRCFGAIFEVCGQQVRVVLRSQLGGPDVSQIAELYGGGGHPTRAFFMASVDDWEGLWAFPEPLLWDVPATSSCGLSWRKGEMVTIARRGERFQASPFDEWSWGYKNDDPSQEGWMPTLAHTLFVATRSEPAKGPGVLAVKEGDLIVGLGQKGYFIWGSAVGPLGTESGRKGWFPYSDDILRPVHPNSVRSLLRLDV</sequence>
<dbReference type="AlphaFoldDB" id="A0A813DQK2"/>
<dbReference type="Proteomes" id="UP000626109">
    <property type="component" value="Unassembled WGS sequence"/>
</dbReference>
<dbReference type="Gene3D" id="3.10.310.30">
    <property type="match status" value="1"/>
</dbReference>
<dbReference type="EMBL" id="CAJNNW010033551">
    <property type="protein sequence ID" value="CAE8719490.1"/>
    <property type="molecule type" value="Genomic_DNA"/>
</dbReference>
<name>A0A813DQK2_POLGL</name>
<comment type="caution">
    <text evidence="1">The sequence shown here is derived from an EMBL/GenBank/DDBJ whole genome shotgun (WGS) entry which is preliminary data.</text>
</comment>
<gene>
    <name evidence="1" type="ORF">PGLA1383_LOCUS6738</name>
    <name evidence="2" type="ORF">PGLA2088_LOCUS40691</name>
</gene>
<accession>A0A813DQK2</accession>
<organism evidence="1 3">
    <name type="scientific">Polarella glacialis</name>
    <name type="common">Dinoflagellate</name>
    <dbReference type="NCBI Taxonomy" id="89957"/>
    <lineage>
        <taxon>Eukaryota</taxon>
        <taxon>Sar</taxon>
        <taxon>Alveolata</taxon>
        <taxon>Dinophyceae</taxon>
        <taxon>Suessiales</taxon>
        <taxon>Suessiaceae</taxon>
        <taxon>Polarella</taxon>
    </lineage>
</organism>